<evidence type="ECO:0000313" key="4">
    <source>
        <dbReference type="EMBL" id="EFS93014.1"/>
    </source>
</evidence>
<dbReference type="Pfam" id="PF08220">
    <property type="entry name" value="HTH_DeoR"/>
    <property type="match status" value="1"/>
</dbReference>
<gene>
    <name evidence="4" type="ORF">HMPREF9607_00865</name>
</gene>
<dbReference type="InterPro" id="IPR014036">
    <property type="entry name" value="DeoR-like_C"/>
</dbReference>
<dbReference type="Proteomes" id="UP000003179">
    <property type="component" value="Unassembled WGS sequence"/>
</dbReference>
<proteinExistence type="predicted"/>
<keyword evidence="5" id="KW-1185">Reference proteome</keyword>
<protein>
    <submittedName>
        <fullName evidence="4">Transcriptional regulator, DeoR family</fullName>
    </submittedName>
</protein>
<dbReference type="SUPFAM" id="SSF46785">
    <property type="entry name" value="Winged helix' DNA-binding domain"/>
    <property type="match status" value="1"/>
</dbReference>
<dbReference type="SMART" id="SM01134">
    <property type="entry name" value="DeoRC"/>
    <property type="match status" value="1"/>
</dbReference>
<keyword evidence="1" id="KW-0805">Transcription regulation</keyword>
<evidence type="ECO:0000313" key="5">
    <source>
        <dbReference type="Proteomes" id="UP000003179"/>
    </source>
</evidence>
<organism evidence="4 5">
    <name type="scientific">Cutibacterium modestum HL044PA1</name>
    <dbReference type="NCBI Taxonomy" id="765109"/>
    <lineage>
        <taxon>Bacteria</taxon>
        <taxon>Bacillati</taxon>
        <taxon>Actinomycetota</taxon>
        <taxon>Actinomycetes</taxon>
        <taxon>Propionibacteriales</taxon>
        <taxon>Propionibacteriaceae</taxon>
        <taxon>Cutibacterium</taxon>
        <taxon>Cutibacterium modestum</taxon>
    </lineage>
</organism>
<dbReference type="EMBL" id="ADZU01000015">
    <property type="protein sequence ID" value="EFS93014.1"/>
    <property type="molecule type" value="Genomic_DNA"/>
</dbReference>
<dbReference type="PANTHER" id="PTHR30363">
    <property type="entry name" value="HTH-TYPE TRANSCRIPTIONAL REGULATOR SRLR-RELATED"/>
    <property type="match status" value="1"/>
</dbReference>
<evidence type="ECO:0000256" key="2">
    <source>
        <dbReference type="ARBA" id="ARBA00023163"/>
    </source>
</evidence>
<dbReference type="InterPro" id="IPR037171">
    <property type="entry name" value="NagB/RpiA_transferase-like"/>
</dbReference>
<dbReference type="InterPro" id="IPR036390">
    <property type="entry name" value="WH_DNA-bd_sf"/>
</dbReference>
<comment type="caution">
    <text evidence="4">The sequence shown here is derived from an EMBL/GenBank/DDBJ whole genome shotgun (WGS) entry which is preliminary data.</text>
</comment>
<dbReference type="Pfam" id="PF00455">
    <property type="entry name" value="DeoRC"/>
    <property type="match status" value="1"/>
</dbReference>
<dbReference type="InterPro" id="IPR036388">
    <property type="entry name" value="WH-like_DNA-bd_sf"/>
</dbReference>
<keyword evidence="2" id="KW-0804">Transcription</keyword>
<dbReference type="SUPFAM" id="SSF100950">
    <property type="entry name" value="NagB/RpiA/CoA transferase-like"/>
    <property type="match status" value="1"/>
</dbReference>
<dbReference type="SMART" id="SM00420">
    <property type="entry name" value="HTH_DEOR"/>
    <property type="match status" value="1"/>
</dbReference>
<evidence type="ECO:0000256" key="1">
    <source>
        <dbReference type="ARBA" id="ARBA00023015"/>
    </source>
</evidence>
<accession>A0ABN0C6S6</accession>
<dbReference type="InterPro" id="IPR001034">
    <property type="entry name" value="DeoR_HTH"/>
</dbReference>
<feature type="domain" description="HTH deoR-type" evidence="3">
    <location>
        <begin position="22"/>
        <end position="77"/>
    </location>
</feature>
<dbReference type="PANTHER" id="PTHR30363:SF44">
    <property type="entry name" value="AGA OPERON TRANSCRIPTIONAL REPRESSOR-RELATED"/>
    <property type="match status" value="1"/>
</dbReference>
<dbReference type="Gene3D" id="1.10.10.10">
    <property type="entry name" value="Winged helix-like DNA-binding domain superfamily/Winged helix DNA-binding domain"/>
    <property type="match status" value="1"/>
</dbReference>
<name>A0ABN0C6S6_9ACTN</name>
<reference evidence="4" key="1">
    <citation type="submission" date="2010-08" db="EMBL/GenBank/DDBJ databases">
        <authorList>
            <person name="Weinstock G."/>
            <person name="Sodergren E."/>
            <person name="Clifton S."/>
            <person name="Fulton L."/>
            <person name="Fulton B."/>
            <person name="Courtney L."/>
            <person name="Fronick C."/>
            <person name="Harrison M."/>
            <person name="Strong C."/>
            <person name="Farmer C."/>
            <person name="Delahaunty K."/>
            <person name="Markovic C."/>
            <person name="Hall O."/>
            <person name="Minx P."/>
            <person name="Tomlinson C."/>
            <person name="Mitreva M."/>
            <person name="Hou S."/>
            <person name="Chen J."/>
            <person name="Wollam A."/>
            <person name="Pepin K.H."/>
            <person name="Johnson M."/>
            <person name="Bhonagiri V."/>
            <person name="Zhang X."/>
            <person name="Suruliraj S."/>
            <person name="Warren W."/>
            <person name="Chinwalla A."/>
            <person name="Mardis E.R."/>
            <person name="Wilson R.K."/>
        </authorList>
    </citation>
    <scope>NUCLEOTIDE SEQUENCE [LARGE SCALE GENOMIC DNA]</scope>
    <source>
        <strain evidence="4">HL044PA1</strain>
    </source>
</reference>
<dbReference type="PROSITE" id="PS51000">
    <property type="entry name" value="HTH_DEOR_2"/>
    <property type="match status" value="1"/>
</dbReference>
<sequence length="278" mass="29735">MTGDGRVMADGATTTFKSQDGPRARQLAIAEAVVRAGSVSVEDLVEATGVSAMTIYRDLASLEASGVLQRHRGRVVAVANGLHEADATFRLEQSSTDKQAVAELAGELIAPGSSIMLDDSTSGVWLLRSLGDHSPLTIVTNSLLVADEVISSGSDKLVVSGGEYQSWAKSLMGPAAVRMIRSMHADLCFLSASGIFEAGCYHPYQGVVEVKRAMLESAEKRVLLLDHTKFGRRALFKFADLTEFDHVVVDAHIPRGILDQLRDLGVHLMVVGEDANDS</sequence>
<evidence type="ECO:0000259" key="3">
    <source>
        <dbReference type="PROSITE" id="PS51000"/>
    </source>
</evidence>
<dbReference type="InterPro" id="IPR050313">
    <property type="entry name" value="Carb_Metab_HTH_regulators"/>
</dbReference>